<dbReference type="InterPro" id="IPR033602">
    <property type="entry name" value="CIMAP3"/>
</dbReference>
<proteinExistence type="predicted"/>
<dbReference type="GeneTree" id="ENSGT00390000001017"/>
<sequence>MGVPPSSAVHFWWPSFQSFSAYNLRSSKPPTSCPAAEFSLPWAPGLGGAVPPLVNYSFGTCQQRKVFPHSCPPSLLGNKFLPFRGEPNRGPGCYTAEDRYGLAYNLSKIPTSIKGHAFGARTAVRFKPINKDMTPYPGMYQTVNPREQKHKHNFAPFNSLLPRFRTYSKDSCYPGPTTYNPEIKPPKKVTWPMKFGSPDWAQVPCLQKRTLRAEVIGLDFYEALYLTLPLELWINSTNIY</sequence>
<dbReference type="AlphaFoldDB" id="A0A8C6BZR9"/>
<gene>
    <name evidence="1" type="primary">CIMAP3</name>
</gene>
<dbReference type="PANTHER" id="PTHR31508:SF2">
    <property type="entry name" value="PROTEIN PITCHFORK"/>
    <property type="match status" value="1"/>
</dbReference>
<dbReference type="Ensembl" id="ENSMMNT00015026501.1">
    <property type="protein sequence ID" value="ENSMMNP00015024125.1"/>
    <property type="gene ID" value="ENSMMNG00015017677.1"/>
</dbReference>
<protein>
    <submittedName>
        <fullName evidence="1">Ciliary microtubule associated protein 3</fullName>
    </submittedName>
</protein>
<dbReference type="GO" id="GO:0048487">
    <property type="term" value="F:beta-tubulin binding"/>
    <property type="evidence" value="ECO:0007669"/>
    <property type="project" value="Ensembl"/>
</dbReference>
<dbReference type="GO" id="GO:0019901">
    <property type="term" value="F:protein kinase binding"/>
    <property type="evidence" value="ECO:0007669"/>
    <property type="project" value="Ensembl"/>
</dbReference>
<dbReference type="GO" id="GO:0019894">
    <property type="term" value="F:kinesin binding"/>
    <property type="evidence" value="ECO:0007669"/>
    <property type="project" value="Ensembl"/>
</dbReference>
<dbReference type="Proteomes" id="UP000694561">
    <property type="component" value="Unplaced"/>
</dbReference>
<reference evidence="1" key="2">
    <citation type="submission" date="2025-09" db="UniProtKB">
        <authorList>
            <consortium name="Ensembl"/>
        </authorList>
    </citation>
    <scope>IDENTIFICATION</scope>
</reference>
<dbReference type="PANTHER" id="PTHR31508">
    <property type="entry name" value="PROTEIN PITCHFORK"/>
    <property type="match status" value="1"/>
</dbReference>
<evidence type="ECO:0000313" key="2">
    <source>
        <dbReference type="Proteomes" id="UP000694561"/>
    </source>
</evidence>
<dbReference type="GO" id="GO:0031267">
    <property type="term" value="F:small GTPase binding"/>
    <property type="evidence" value="ECO:0007669"/>
    <property type="project" value="Ensembl"/>
</dbReference>
<evidence type="ECO:0000313" key="1">
    <source>
        <dbReference type="Ensembl" id="ENSMMNP00015024125.1"/>
    </source>
</evidence>
<name>A0A8C6BZR9_MONMO</name>
<dbReference type="GO" id="GO:0031344">
    <property type="term" value="P:regulation of cell projection organization"/>
    <property type="evidence" value="ECO:0007669"/>
    <property type="project" value="TreeGrafter"/>
</dbReference>
<reference evidence="1" key="1">
    <citation type="submission" date="2025-08" db="UniProtKB">
        <authorList>
            <consortium name="Ensembl"/>
        </authorList>
    </citation>
    <scope>IDENTIFICATION</scope>
</reference>
<organism evidence="1 2">
    <name type="scientific">Monodon monoceros</name>
    <name type="common">Narwhal</name>
    <name type="synonym">Ceratodon monodon</name>
    <dbReference type="NCBI Taxonomy" id="40151"/>
    <lineage>
        <taxon>Eukaryota</taxon>
        <taxon>Metazoa</taxon>
        <taxon>Chordata</taxon>
        <taxon>Craniata</taxon>
        <taxon>Vertebrata</taxon>
        <taxon>Euteleostomi</taxon>
        <taxon>Mammalia</taxon>
        <taxon>Eutheria</taxon>
        <taxon>Laurasiatheria</taxon>
        <taxon>Artiodactyla</taxon>
        <taxon>Whippomorpha</taxon>
        <taxon>Cetacea</taxon>
        <taxon>Odontoceti</taxon>
        <taxon>Monodontidae</taxon>
        <taxon>Monodon</taxon>
    </lineage>
</organism>
<accession>A0A8C6BZR9</accession>
<keyword evidence="2" id="KW-1185">Reference proteome</keyword>
<dbReference type="GO" id="GO:0043015">
    <property type="term" value="F:gamma-tubulin binding"/>
    <property type="evidence" value="ECO:0007669"/>
    <property type="project" value="Ensembl"/>
</dbReference>